<keyword evidence="2 7" id="KW-0813">Transport</keyword>
<dbReference type="GO" id="GO:0055085">
    <property type="term" value="P:transmembrane transport"/>
    <property type="evidence" value="ECO:0007669"/>
    <property type="project" value="InterPro"/>
</dbReference>
<keyword evidence="4 7" id="KW-0812">Transmembrane</keyword>
<feature type="transmembrane region" description="Helical" evidence="7">
    <location>
        <begin position="211"/>
        <end position="231"/>
    </location>
</feature>
<evidence type="ECO:0000259" key="8">
    <source>
        <dbReference type="PROSITE" id="PS50928"/>
    </source>
</evidence>
<comment type="caution">
    <text evidence="9">The sequence shown here is derived from an EMBL/GenBank/DDBJ whole genome shotgun (WGS) entry which is preliminary data.</text>
</comment>
<name>A0A841GE84_9GAMM</name>
<dbReference type="InterPro" id="IPR035906">
    <property type="entry name" value="MetI-like_sf"/>
</dbReference>
<dbReference type="PROSITE" id="PS50928">
    <property type="entry name" value="ABC_TM1"/>
    <property type="match status" value="1"/>
</dbReference>
<reference evidence="9 10" key="1">
    <citation type="submission" date="2020-08" db="EMBL/GenBank/DDBJ databases">
        <title>Genomic Encyclopedia of Type Strains, Phase IV (KMG-IV): sequencing the most valuable type-strain genomes for metagenomic binning, comparative biology and taxonomic classification.</title>
        <authorList>
            <person name="Goeker M."/>
        </authorList>
    </citation>
    <scope>NUCLEOTIDE SEQUENCE [LARGE SCALE GENOMIC DNA]</scope>
    <source>
        <strain evidence="9 10">DSM 22975</strain>
    </source>
</reference>
<keyword evidence="9" id="KW-0762">Sugar transport</keyword>
<feature type="transmembrane region" description="Helical" evidence="7">
    <location>
        <begin position="157"/>
        <end position="180"/>
    </location>
</feature>
<comment type="subcellular location">
    <subcellularLocation>
        <location evidence="1 7">Cell membrane</location>
        <topology evidence="1 7">Multi-pass membrane protein</topology>
    </subcellularLocation>
</comment>
<evidence type="ECO:0000313" key="10">
    <source>
        <dbReference type="Proteomes" id="UP000585721"/>
    </source>
</evidence>
<feature type="transmembrane region" description="Helical" evidence="7">
    <location>
        <begin position="74"/>
        <end position="95"/>
    </location>
</feature>
<feature type="transmembrane region" description="Helical" evidence="7">
    <location>
        <begin position="263"/>
        <end position="283"/>
    </location>
</feature>
<gene>
    <name evidence="9" type="ORF">HNR75_002171</name>
</gene>
<organism evidence="9 10">
    <name type="scientific">Tolumonas osonensis</name>
    <dbReference type="NCBI Taxonomy" id="675874"/>
    <lineage>
        <taxon>Bacteria</taxon>
        <taxon>Pseudomonadati</taxon>
        <taxon>Pseudomonadota</taxon>
        <taxon>Gammaproteobacteria</taxon>
        <taxon>Aeromonadales</taxon>
        <taxon>Aeromonadaceae</taxon>
        <taxon>Tolumonas</taxon>
    </lineage>
</organism>
<dbReference type="GO" id="GO:0005886">
    <property type="term" value="C:plasma membrane"/>
    <property type="evidence" value="ECO:0007669"/>
    <property type="project" value="UniProtKB-SubCell"/>
</dbReference>
<keyword evidence="10" id="KW-1185">Reference proteome</keyword>
<dbReference type="CDD" id="cd06261">
    <property type="entry name" value="TM_PBP2"/>
    <property type="match status" value="1"/>
</dbReference>
<evidence type="ECO:0000256" key="4">
    <source>
        <dbReference type="ARBA" id="ARBA00022692"/>
    </source>
</evidence>
<protein>
    <submittedName>
        <fullName evidence="9">Multiple sugar transport system permease protein</fullName>
    </submittedName>
</protein>
<dbReference type="AlphaFoldDB" id="A0A841GE84"/>
<dbReference type="Pfam" id="PF00528">
    <property type="entry name" value="BPD_transp_1"/>
    <property type="match status" value="1"/>
</dbReference>
<dbReference type="InterPro" id="IPR000515">
    <property type="entry name" value="MetI-like"/>
</dbReference>
<dbReference type="RefSeq" id="WP_188026965.1">
    <property type="nucleotide sequence ID" value="NZ_JACHGR010000007.1"/>
</dbReference>
<sequence length="291" mass="32719">MRRLKNLMPELTMLMPAMLLLTVFVVVPFVMSGYLSFTNEKLIARPIATAWVGWRNYERLFTDPAFWQAVKNTFYFALLVTPFQLAISLGSALLLNSKLPLRTLFRSIALLPLLTPITVIVAIWAVLYKIPDGLFNHIYQSLLSTSQYIDWLGNVDMAMPAIVLLSAWATFPFQMLIYLAGLQEIPKDLYEAAELDGATPFQRFLHVTLPCLRNTNIFVIIVTTIGALKLFTQVNILTHGGPNGATNTIIHYMYENGFVAQKIGYASAVSVAFFFTVTAIALLQRILMKNE</sequence>
<evidence type="ECO:0000313" key="9">
    <source>
        <dbReference type="EMBL" id="MBB6056239.1"/>
    </source>
</evidence>
<dbReference type="EMBL" id="JACHGR010000007">
    <property type="protein sequence ID" value="MBB6056239.1"/>
    <property type="molecule type" value="Genomic_DNA"/>
</dbReference>
<evidence type="ECO:0000256" key="6">
    <source>
        <dbReference type="ARBA" id="ARBA00023136"/>
    </source>
</evidence>
<dbReference type="SUPFAM" id="SSF160964">
    <property type="entry name" value="MalF N-terminal region-like"/>
    <property type="match status" value="1"/>
</dbReference>
<feature type="domain" description="ABC transmembrane type-1" evidence="8">
    <location>
        <begin position="70"/>
        <end position="284"/>
    </location>
</feature>
<comment type="similarity">
    <text evidence="7">Belongs to the binding-protein-dependent transport system permease family.</text>
</comment>
<proteinExistence type="inferred from homology"/>
<accession>A0A841GE84</accession>
<evidence type="ECO:0000256" key="2">
    <source>
        <dbReference type="ARBA" id="ARBA00022448"/>
    </source>
</evidence>
<feature type="transmembrane region" description="Helical" evidence="7">
    <location>
        <begin position="12"/>
        <end position="35"/>
    </location>
</feature>
<evidence type="ECO:0000256" key="7">
    <source>
        <dbReference type="RuleBase" id="RU363032"/>
    </source>
</evidence>
<evidence type="ECO:0000256" key="3">
    <source>
        <dbReference type="ARBA" id="ARBA00022475"/>
    </source>
</evidence>
<dbReference type="SUPFAM" id="SSF161098">
    <property type="entry name" value="MetI-like"/>
    <property type="match status" value="1"/>
</dbReference>
<dbReference type="PANTHER" id="PTHR30193:SF37">
    <property type="entry name" value="INNER MEMBRANE ABC TRANSPORTER PERMEASE PROTEIN YCJO"/>
    <property type="match status" value="1"/>
</dbReference>
<dbReference type="PANTHER" id="PTHR30193">
    <property type="entry name" value="ABC TRANSPORTER PERMEASE PROTEIN"/>
    <property type="match status" value="1"/>
</dbReference>
<keyword evidence="5 7" id="KW-1133">Transmembrane helix</keyword>
<dbReference type="InterPro" id="IPR051393">
    <property type="entry name" value="ABC_transporter_permease"/>
</dbReference>
<evidence type="ECO:0000256" key="1">
    <source>
        <dbReference type="ARBA" id="ARBA00004651"/>
    </source>
</evidence>
<keyword evidence="6 7" id="KW-0472">Membrane</keyword>
<evidence type="ECO:0000256" key="5">
    <source>
        <dbReference type="ARBA" id="ARBA00022989"/>
    </source>
</evidence>
<dbReference type="Gene3D" id="1.10.3720.10">
    <property type="entry name" value="MetI-like"/>
    <property type="match status" value="1"/>
</dbReference>
<feature type="transmembrane region" description="Helical" evidence="7">
    <location>
        <begin position="107"/>
        <end position="127"/>
    </location>
</feature>
<keyword evidence="3" id="KW-1003">Cell membrane</keyword>
<dbReference type="Proteomes" id="UP000585721">
    <property type="component" value="Unassembled WGS sequence"/>
</dbReference>